<evidence type="ECO:0000256" key="1">
    <source>
        <dbReference type="SAM" id="MobiDB-lite"/>
    </source>
</evidence>
<feature type="region of interest" description="Disordered" evidence="1">
    <location>
        <begin position="34"/>
        <end position="62"/>
    </location>
</feature>
<evidence type="ECO:0000313" key="2">
    <source>
        <dbReference type="EMBL" id="NVL10076.1"/>
    </source>
</evidence>
<gene>
    <name evidence="2" type="ORF">HU230_30650</name>
</gene>
<dbReference type="AlphaFoldDB" id="A0A973WVI1"/>
<sequence length="134" mass="15452">MPGGIEITEPRGRIVTHLGERPIDEVEAFEELGDVLQTSTTPKLEETERHDRRLAEGDLRMGEPEEHFDSKWHLSNSIEKVRCLGFRARNQARRRRSGCRPWTESRRYLLLKPEANGSRGVLDLLGVKHYAGHR</sequence>
<accession>A0A973WVI1</accession>
<feature type="compositionally biased region" description="Basic and acidic residues" evidence="1">
    <location>
        <begin position="43"/>
        <end position="62"/>
    </location>
</feature>
<comment type="caution">
    <text evidence="2">The sequence shown here is derived from an EMBL/GenBank/DDBJ whole genome shotgun (WGS) entry which is preliminary data.</text>
</comment>
<proteinExistence type="predicted"/>
<organism evidence="2">
    <name type="scientific">Bradyrhizobium quebecense</name>
    <dbReference type="NCBI Taxonomy" id="2748629"/>
    <lineage>
        <taxon>Bacteria</taxon>
        <taxon>Pseudomonadati</taxon>
        <taxon>Pseudomonadota</taxon>
        <taxon>Alphaproteobacteria</taxon>
        <taxon>Hyphomicrobiales</taxon>
        <taxon>Nitrobacteraceae</taxon>
        <taxon>Bradyrhizobium</taxon>
    </lineage>
</organism>
<dbReference type="RefSeq" id="WP_176533397.1">
    <property type="nucleotide sequence ID" value="NZ_CP088022.1"/>
</dbReference>
<protein>
    <submittedName>
        <fullName evidence="2">Uncharacterized protein</fullName>
    </submittedName>
</protein>
<reference evidence="2" key="1">
    <citation type="submission" date="2020-06" db="EMBL/GenBank/DDBJ databases">
        <title>Whole Genome Sequence of Bradyrhizobium sp. Strain 66S1MB.</title>
        <authorList>
            <person name="Bromfield E."/>
            <person name="Cloutier S."/>
        </authorList>
    </citation>
    <scope>NUCLEOTIDE SEQUENCE</scope>
    <source>
        <strain evidence="2">66S1MB</strain>
    </source>
</reference>
<dbReference type="EMBL" id="JABWSX010000001">
    <property type="protein sequence ID" value="NVL10076.1"/>
    <property type="molecule type" value="Genomic_DNA"/>
</dbReference>
<name>A0A973WVI1_9BRAD</name>